<dbReference type="Proteomes" id="UP000773614">
    <property type="component" value="Unassembled WGS sequence"/>
</dbReference>
<feature type="region of interest" description="Disordered" evidence="1">
    <location>
        <begin position="251"/>
        <end position="271"/>
    </location>
</feature>
<gene>
    <name evidence="2" type="ORF">E4O86_21050</name>
</gene>
<feature type="compositionally biased region" description="Basic and acidic residues" evidence="1">
    <location>
        <begin position="260"/>
        <end position="271"/>
    </location>
</feature>
<evidence type="ECO:0000313" key="2">
    <source>
        <dbReference type="EMBL" id="MYZ50199.1"/>
    </source>
</evidence>
<evidence type="ECO:0000313" key="3">
    <source>
        <dbReference type="Proteomes" id="UP000773614"/>
    </source>
</evidence>
<dbReference type="OrthoDB" id="7851395at2"/>
<reference evidence="2" key="1">
    <citation type="submission" date="2019-03" db="EMBL/GenBank/DDBJ databases">
        <title>Afifella sp. nov., isolated from activated sludge.</title>
        <authorList>
            <person name="Li Q."/>
            <person name="Liu Y."/>
        </authorList>
    </citation>
    <scope>NUCLEOTIDE SEQUENCE</scope>
    <source>
        <strain evidence="2">L72</strain>
    </source>
</reference>
<name>A0A964T840_9HYPH</name>
<sequence>MTRTLIIGDSHAIVLKAGSAWLSMPRLEPLLIGAVATANDLMKPFFEARDGVIEFTDAEVRRRVEALMGTPSLDPRELEWVGLSMGMHDTFFHRDEMWTRMAPVALAGGDRRRLPVSQAAFAAMVEAFVEWPIRFARTLADGGAKVFVIGAPPPHRTHPGMQDPDDRVVRLAVSEKYRTLAARAFSAAGISVVQTPATAYDPDGFLRSDLMPARTEDLHHGNAKFGVYMLREIDRFMLIQERVEASRREQARLRAAAAPEEDRPEALRSVS</sequence>
<organism evidence="2 3">
    <name type="scientific">Propylenella binzhouense</name>
    <dbReference type="NCBI Taxonomy" id="2555902"/>
    <lineage>
        <taxon>Bacteria</taxon>
        <taxon>Pseudomonadati</taxon>
        <taxon>Pseudomonadota</taxon>
        <taxon>Alphaproteobacteria</taxon>
        <taxon>Hyphomicrobiales</taxon>
        <taxon>Propylenellaceae</taxon>
        <taxon>Propylenella</taxon>
    </lineage>
</organism>
<comment type="caution">
    <text evidence="2">The sequence shown here is derived from an EMBL/GenBank/DDBJ whole genome shotgun (WGS) entry which is preliminary data.</text>
</comment>
<accession>A0A964T840</accession>
<dbReference type="EMBL" id="SPKJ01000134">
    <property type="protein sequence ID" value="MYZ50199.1"/>
    <property type="molecule type" value="Genomic_DNA"/>
</dbReference>
<protein>
    <submittedName>
        <fullName evidence="2">Uncharacterized protein</fullName>
    </submittedName>
</protein>
<evidence type="ECO:0000256" key="1">
    <source>
        <dbReference type="SAM" id="MobiDB-lite"/>
    </source>
</evidence>
<dbReference type="AlphaFoldDB" id="A0A964T840"/>
<dbReference type="RefSeq" id="WP_161142522.1">
    <property type="nucleotide sequence ID" value="NZ_SPKJ01000134.1"/>
</dbReference>
<proteinExistence type="predicted"/>
<keyword evidence="3" id="KW-1185">Reference proteome</keyword>